<dbReference type="GO" id="GO:0016579">
    <property type="term" value="P:protein deubiquitination"/>
    <property type="evidence" value="ECO:0007669"/>
    <property type="project" value="TreeGrafter"/>
</dbReference>
<dbReference type="STRING" id="231916.A0A409X268"/>
<dbReference type="CDD" id="cd22756">
    <property type="entry name" value="OTU_OTUD3-like"/>
    <property type="match status" value="1"/>
</dbReference>
<feature type="non-terminal residue" evidence="3">
    <location>
        <position position="170"/>
    </location>
</feature>
<feature type="region of interest" description="Disordered" evidence="1">
    <location>
        <begin position="1"/>
        <end position="25"/>
    </location>
</feature>
<accession>A0A409X268</accession>
<protein>
    <recommendedName>
        <fullName evidence="2">OTU domain-containing protein</fullName>
    </recommendedName>
</protein>
<reference evidence="3 4" key="1">
    <citation type="journal article" date="2018" name="Evol. Lett.">
        <title>Horizontal gene cluster transfer increased hallucinogenic mushroom diversity.</title>
        <authorList>
            <person name="Reynolds H.T."/>
            <person name="Vijayakumar V."/>
            <person name="Gluck-Thaler E."/>
            <person name="Korotkin H.B."/>
            <person name="Matheny P.B."/>
            <person name="Slot J.C."/>
        </authorList>
    </citation>
    <scope>NUCLEOTIDE SEQUENCE [LARGE SCALE GENOMIC DNA]</scope>
    <source>
        <strain evidence="3 4">SRW20</strain>
    </source>
</reference>
<proteinExistence type="predicted"/>
<dbReference type="PROSITE" id="PS50802">
    <property type="entry name" value="OTU"/>
    <property type="match status" value="1"/>
</dbReference>
<organism evidence="3 4">
    <name type="scientific">Gymnopilus dilepis</name>
    <dbReference type="NCBI Taxonomy" id="231916"/>
    <lineage>
        <taxon>Eukaryota</taxon>
        <taxon>Fungi</taxon>
        <taxon>Dikarya</taxon>
        <taxon>Basidiomycota</taxon>
        <taxon>Agaricomycotina</taxon>
        <taxon>Agaricomycetes</taxon>
        <taxon>Agaricomycetidae</taxon>
        <taxon>Agaricales</taxon>
        <taxon>Agaricineae</taxon>
        <taxon>Hymenogastraceae</taxon>
        <taxon>Gymnopilus</taxon>
    </lineage>
</organism>
<dbReference type="Gene3D" id="3.90.70.80">
    <property type="match status" value="1"/>
</dbReference>
<dbReference type="PANTHER" id="PTHR12419">
    <property type="entry name" value="OTU DOMAIN CONTAINING PROTEIN"/>
    <property type="match status" value="1"/>
</dbReference>
<dbReference type="GO" id="GO:0004843">
    <property type="term" value="F:cysteine-type deubiquitinase activity"/>
    <property type="evidence" value="ECO:0007669"/>
    <property type="project" value="TreeGrafter"/>
</dbReference>
<evidence type="ECO:0000259" key="2">
    <source>
        <dbReference type="PROSITE" id="PS50802"/>
    </source>
</evidence>
<dbReference type="EMBL" id="NHYE01004394">
    <property type="protein sequence ID" value="PPQ84844.1"/>
    <property type="molecule type" value="Genomic_DNA"/>
</dbReference>
<keyword evidence="4" id="KW-1185">Reference proteome</keyword>
<dbReference type="InterPro" id="IPR038765">
    <property type="entry name" value="Papain-like_cys_pep_sf"/>
</dbReference>
<sequence length="170" mass="19078">MANLCRPRLPSPPYPTWSSTPNHTKTQLIPLQPTPSLPDQLRLLGLYAAPTLGDGNCLFRALADQVYGSPVRHAEVRKEVCDWIERWPERYEGFVEFESEEEGGGRGRKGKGREDNGGQGEEGDGGRGKSRRLEKYLRNMRENGTYGGHMELSAFAHMTKRNIKVIQPGL</sequence>
<evidence type="ECO:0000313" key="4">
    <source>
        <dbReference type="Proteomes" id="UP000284706"/>
    </source>
</evidence>
<dbReference type="AlphaFoldDB" id="A0A409X268"/>
<comment type="caution">
    <text evidence="3">The sequence shown here is derived from an EMBL/GenBank/DDBJ whole genome shotgun (WGS) entry which is preliminary data.</text>
</comment>
<gene>
    <name evidence="3" type="ORF">CVT26_011917</name>
</gene>
<dbReference type="Pfam" id="PF02338">
    <property type="entry name" value="OTU"/>
    <property type="match status" value="1"/>
</dbReference>
<dbReference type="PANTHER" id="PTHR12419:SF7">
    <property type="entry name" value="OTU DOMAIN-CONTAINING PROTEIN 3"/>
    <property type="match status" value="1"/>
</dbReference>
<dbReference type="Proteomes" id="UP000284706">
    <property type="component" value="Unassembled WGS sequence"/>
</dbReference>
<dbReference type="OrthoDB" id="415023at2759"/>
<feature type="region of interest" description="Disordered" evidence="1">
    <location>
        <begin position="98"/>
        <end position="131"/>
    </location>
</feature>
<evidence type="ECO:0000313" key="3">
    <source>
        <dbReference type="EMBL" id="PPQ84844.1"/>
    </source>
</evidence>
<dbReference type="InterPro" id="IPR003323">
    <property type="entry name" value="OTU_dom"/>
</dbReference>
<dbReference type="InParanoid" id="A0A409X268"/>
<name>A0A409X268_9AGAR</name>
<evidence type="ECO:0000256" key="1">
    <source>
        <dbReference type="SAM" id="MobiDB-lite"/>
    </source>
</evidence>
<dbReference type="InterPro" id="IPR050704">
    <property type="entry name" value="Peptidase_C85-like"/>
</dbReference>
<feature type="domain" description="OTU" evidence="2">
    <location>
        <begin position="46"/>
        <end position="170"/>
    </location>
</feature>
<dbReference type="SUPFAM" id="SSF54001">
    <property type="entry name" value="Cysteine proteinases"/>
    <property type="match status" value="1"/>
</dbReference>